<proteinExistence type="predicted"/>
<keyword evidence="2" id="KW-1185">Reference proteome</keyword>
<reference evidence="1 2" key="1">
    <citation type="submission" date="2024-01" db="EMBL/GenBank/DDBJ databases">
        <title>The genomes of 5 underutilized Papilionoideae crops provide insights into root nodulation and disease resistanc.</title>
        <authorList>
            <person name="Jiang F."/>
        </authorList>
    </citation>
    <scope>NUCLEOTIDE SEQUENCE [LARGE SCALE GENOMIC DNA]</scope>
    <source>
        <strain evidence="1">LVBAO_FW01</strain>
        <tissue evidence="1">Leaves</tissue>
    </source>
</reference>
<organism evidence="1 2">
    <name type="scientific">Canavalia gladiata</name>
    <name type="common">Sword bean</name>
    <name type="synonym">Dolichos gladiatus</name>
    <dbReference type="NCBI Taxonomy" id="3824"/>
    <lineage>
        <taxon>Eukaryota</taxon>
        <taxon>Viridiplantae</taxon>
        <taxon>Streptophyta</taxon>
        <taxon>Embryophyta</taxon>
        <taxon>Tracheophyta</taxon>
        <taxon>Spermatophyta</taxon>
        <taxon>Magnoliopsida</taxon>
        <taxon>eudicotyledons</taxon>
        <taxon>Gunneridae</taxon>
        <taxon>Pentapetalae</taxon>
        <taxon>rosids</taxon>
        <taxon>fabids</taxon>
        <taxon>Fabales</taxon>
        <taxon>Fabaceae</taxon>
        <taxon>Papilionoideae</taxon>
        <taxon>50 kb inversion clade</taxon>
        <taxon>NPAAA clade</taxon>
        <taxon>indigoferoid/millettioid clade</taxon>
        <taxon>Phaseoleae</taxon>
        <taxon>Canavalia</taxon>
    </lineage>
</organism>
<gene>
    <name evidence="1" type="ORF">VNO77_15269</name>
</gene>
<evidence type="ECO:0000313" key="2">
    <source>
        <dbReference type="Proteomes" id="UP001367508"/>
    </source>
</evidence>
<name>A0AAN9M451_CANGL</name>
<protein>
    <submittedName>
        <fullName evidence="1">Uncharacterized protein</fullName>
    </submittedName>
</protein>
<dbReference type="EMBL" id="JAYMYQ010000003">
    <property type="protein sequence ID" value="KAK7344963.1"/>
    <property type="molecule type" value="Genomic_DNA"/>
</dbReference>
<dbReference type="Proteomes" id="UP001367508">
    <property type="component" value="Unassembled WGS sequence"/>
</dbReference>
<evidence type="ECO:0000313" key="1">
    <source>
        <dbReference type="EMBL" id="KAK7344963.1"/>
    </source>
</evidence>
<comment type="caution">
    <text evidence="1">The sequence shown here is derived from an EMBL/GenBank/DDBJ whole genome shotgun (WGS) entry which is preliminary data.</text>
</comment>
<dbReference type="AlphaFoldDB" id="A0AAN9M451"/>
<accession>A0AAN9M451</accession>
<sequence>MKPFGSRSPCRSLNLGQEDPKFLEERRKDSIGKKITSKGRIRNFIQLFTVEPILGSKLRLHPIGAFQVICKDVQLKEILVILAFGGRSFIFGKVEGKLGARPWDLRVVRSADQPLLHLPKLVPLIAFTFEAKANDIDVVRARIGNQGRFAMESKVLSFASPMRDVTNFRGIMRIKRPCLLMEYPAFGLFDRAGEASLKQSQPQLAYEGHKQRSSPNMTQRRCSFPRSVRRKAFKRAFVDLPLSTGAL</sequence>